<evidence type="ECO:0000313" key="2">
    <source>
        <dbReference type="Proteomes" id="UP001281147"/>
    </source>
</evidence>
<sequence>MLRKETLPIFRANNLFVAYLSGFTCCPSGHHPLMDGAEDFGQSHMQAVKLVELFWHGAGHTSIDYHNESGFAVNFNVRGPEFEWAICEVVRRRGEFRINAAPMRLPGSTQLLGRMGIPECAEVIADAMQAAMEEVLGRRIVRKAAVVEVVSCAM</sequence>
<keyword evidence="2" id="KW-1185">Reference proteome</keyword>
<reference evidence="1" key="1">
    <citation type="submission" date="2023-07" db="EMBL/GenBank/DDBJ databases">
        <title>Black Yeasts Isolated from many extreme environments.</title>
        <authorList>
            <person name="Coleine C."/>
            <person name="Stajich J.E."/>
            <person name="Selbmann L."/>
        </authorList>
    </citation>
    <scope>NUCLEOTIDE SEQUENCE</scope>
    <source>
        <strain evidence="1">CCFEE 5714</strain>
    </source>
</reference>
<evidence type="ECO:0000313" key="1">
    <source>
        <dbReference type="EMBL" id="KAK3724006.1"/>
    </source>
</evidence>
<proteinExistence type="predicted"/>
<protein>
    <submittedName>
        <fullName evidence="1">Uncharacterized protein</fullName>
    </submittedName>
</protein>
<organism evidence="1 2">
    <name type="scientific">Vermiconidia calcicola</name>
    <dbReference type="NCBI Taxonomy" id="1690605"/>
    <lineage>
        <taxon>Eukaryota</taxon>
        <taxon>Fungi</taxon>
        <taxon>Dikarya</taxon>
        <taxon>Ascomycota</taxon>
        <taxon>Pezizomycotina</taxon>
        <taxon>Dothideomycetes</taxon>
        <taxon>Dothideomycetidae</taxon>
        <taxon>Mycosphaerellales</taxon>
        <taxon>Extremaceae</taxon>
        <taxon>Vermiconidia</taxon>
    </lineage>
</organism>
<comment type="caution">
    <text evidence="1">The sequence shown here is derived from an EMBL/GenBank/DDBJ whole genome shotgun (WGS) entry which is preliminary data.</text>
</comment>
<gene>
    <name evidence="1" type="ORF">LTR37_001490</name>
</gene>
<accession>A0ACC3NXH7</accession>
<dbReference type="Proteomes" id="UP001281147">
    <property type="component" value="Unassembled WGS sequence"/>
</dbReference>
<dbReference type="EMBL" id="JAUTXU010000007">
    <property type="protein sequence ID" value="KAK3724006.1"/>
    <property type="molecule type" value="Genomic_DNA"/>
</dbReference>
<name>A0ACC3NXH7_9PEZI</name>